<dbReference type="EMBL" id="CP094298">
    <property type="protein sequence ID" value="UNZ05122.1"/>
    <property type="molecule type" value="Genomic_DNA"/>
</dbReference>
<accession>A0ABY3Z481</accession>
<proteinExistence type="predicted"/>
<dbReference type="Proteomes" id="UP000829494">
    <property type="component" value="Chromosome"/>
</dbReference>
<reference evidence="1 2" key="1">
    <citation type="submission" date="2022-03" db="EMBL/GenBank/DDBJ databases">
        <title>Complete genome of Streptomyces rimosus ssp. rimosus R7 (=ATCC 10970).</title>
        <authorList>
            <person name="Beganovic S."/>
            <person name="Ruckert C."/>
            <person name="Busche T."/>
            <person name="Kalinowski J."/>
            <person name="Wittmann C."/>
        </authorList>
    </citation>
    <scope>NUCLEOTIDE SEQUENCE [LARGE SCALE GENOMIC DNA]</scope>
    <source>
        <strain evidence="1 2">R7</strain>
    </source>
</reference>
<name>A0ABY3Z481_STRRM</name>
<dbReference type="RefSeq" id="WP_003979838.1">
    <property type="nucleotide sequence ID" value="NZ_CP043497.1"/>
</dbReference>
<keyword evidence="2" id="KW-1185">Reference proteome</keyword>
<gene>
    <name evidence="1" type="ORF">SRIMR7_23480</name>
</gene>
<protein>
    <submittedName>
        <fullName evidence="1">Uncharacterized protein</fullName>
    </submittedName>
</protein>
<sequence>MTTTETLIDRARDLYERRFPDGNLWWGTDGQPITGAQVVAHAEAAAERAATIDWKVPDSFRAGGPGEVADGRVHTTYYAVGAIIEMLIRTATGAPYADAWAWYLQPGLTADTARAMYTDVAAFARRYGPEAG</sequence>
<dbReference type="GeneID" id="66855767"/>
<evidence type="ECO:0000313" key="2">
    <source>
        <dbReference type="Proteomes" id="UP000829494"/>
    </source>
</evidence>
<organism evidence="1 2">
    <name type="scientific">Streptomyces rimosus subsp. rimosus</name>
    <dbReference type="NCBI Taxonomy" id="132474"/>
    <lineage>
        <taxon>Bacteria</taxon>
        <taxon>Bacillati</taxon>
        <taxon>Actinomycetota</taxon>
        <taxon>Actinomycetes</taxon>
        <taxon>Kitasatosporales</taxon>
        <taxon>Streptomycetaceae</taxon>
        <taxon>Streptomyces</taxon>
    </lineage>
</organism>
<evidence type="ECO:0000313" key="1">
    <source>
        <dbReference type="EMBL" id="UNZ05122.1"/>
    </source>
</evidence>